<reference evidence="2 3" key="1">
    <citation type="submission" date="2000-11" db="EMBL/GenBank/DDBJ databases">
        <title>Bacteriophage Felix O1: Genetic Characterization.</title>
        <authorList>
            <person name="Sriranganathan N."/>
            <person name="Whichard J.M."/>
            <person name="Pierson F.W."/>
            <person name="Kapur V."/>
            <person name="Weigt L.A."/>
        </authorList>
    </citation>
    <scope>NUCLEOTIDE SEQUENCE [LARGE SCALE GENOMIC DNA]</scope>
    <source>
        <strain evidence="2">Felix O1-VT1</strain>
    </source>
</reference>
<dbReference type="RefSeq" id="NP_944863.2">
    <property type="nucleotide sequence ID" value="NC_005282.1"/>
</dbReference>
<feature type="domain" description="HNH nuclease" evidence="1">
    <location>
        <begin position="90"/>
        <end position="155"/>
    </location>
</feature>
<keyword evidence="3" id="KW-1185">Reference proteome</keyword>
<dbReference type="KEGG" id="vg:2743992"/>
<proteinExistence type="predicted"/>
<evidence type="ECO:0000313" key="2">
    <source>
        <dbReference type="EMBL" id="AAQ14652.1"/>
    </source>
</evidence>
<dbReference type="Proteomes" id="UP000009070">
    <property type="component" value="Segment"/>
</dbReference>
<accession>Q6KGL6</accession>
<organismHost>
    <name type="scientific">Salmonella</name>
    <dbReference type="NCBI Taxonomy" id="590"/>
</organismHost>
<sequence>MILMICANKDCGNEAVKGGKFCSRSCSAKVNNKKHPKRSQEGSCHSCGKVTPKARKYCDECISGGVMKKHKTHHEKSKAKSLHVKKSRDKLKKALVDYKGGCCSICGYNRCIKALEFHHLDPNTKDFTVGQKHYSLATMQSEVDKCVLLCANCHREVHEGVTML</sequence>
<protein>
    <recommendedName>
        <fullName evidence="1">HNH nuclease domain-containing protein</fullName>
    </recommendedName>
</protein>
<dbReference type="SMART" id="SM00507">
    <property type="entry name" value="HNHc"/>
    <property type="match status" value="1"/>
</dbReference>
<dbReference type="EMBL" id="AF320576">
    <property type="protein sequence ID" value="AAQ14652.1"/>
    <property type="molecule type" value="Genomic_DNA"/>
</dbReference>
<evidence type="ECO:0000313" key="3">
    <source>
        <dbReference type="Proteomes" id="UP000009070"/>
    </source>
</evidence>
<dbReference type="GeneID" id="2743992"/>
<name>Q6KGL6_BPFO1</name>
<evidence type="ECO:0000259" key="1">
    <source>
        <dbReference type="SMART" id="SM00507"/>
    </source>
</evidence>
<organism evidence="2 3">
    <name type="scientific">Salmonella phage Felix O1 (isolate Felix O1-VT1)</name>
    <name type="common">Bacteriophage Felix O1</name>
    <dbReference type="NCBI Taxonomy" id="1283336"/>
    <lineage>
        <taxon>Viruses</taxon>
        <taxon>Duplodnaviria</taxon>
        <taxon>Heunggongvirae</taxon>
        <taxon>Uroviricota</taxon>
        <taxon>Caudoviricetes</taxon>
        <taxon>Andersonviridae</taxon>
        <taxon>Ounavirinae</taxon>
        <taxon>Felixounavirus</taxon>
        <taxon>Felixounavirus felixO1</taxon>
    </lineage>
</organism>
<dbReference type="InterPro" id="IPR003615">
    <property type="entry name" value="HNH_nuc"/>
</dbReference>